<evidence type="ECO:0000256" key="3">
    <source>
        <dbReference type="ARBA" id="ARBA00023204"/>
    </source>
</evidence>
<dbReference type="Pfam" id="PF08676">
    <property type="entry name" value="MutL_C"/>
    <property type="match status" value="1"/>
</dbReference>
<evidence type="ECO:0000313" key="7">
    <source>
        <dbReference type="EMBL" id="SES69699.1"/>
    </source>
</evidence>
<dbReference type="InterPro" id="IPR042121">
    <property type="entry name" value="MutL_C_regsub"/>
</dbReference>
<dbReference type="Gene3D" id="3.30.230.10">
    <property type="match status" value="1"/>
</dbReference>
<evidence type="ECO:0000256" key="4">
    <source>
        <dbReference type="HAMAP-Rule" id="MF_00149"/>
    </source>
</evidence>
<feature type="domain" description="MutL C-terminal dimerisation" evidence="5">
    <location>
        <begin position="430"/>
        <end position="570"/>
    </location>
</feature>
<dbReference type="SUPFAM" id="SSF54211">
    <property type="entry name" value="Ribosomal protein S5 domain 2-like"/>
    <property type="match status" value="1"/>
</dbReference>
<name>A0A1H9YKU4_9FIRM</name>
<dbReference type="FunFam" id="3.30.565.10:FF:000003">
    <property type="entry name" value="DNA mismatch repair endonuclease MutL"/>
    <property type="match status" value="1"/>
</dbReference>
<dbReference type="SUPFAM" id="SSF55874">
    <property type="entry name" value="ATPase domain of HSP90 chaperone/DNA topoisomerase II/histidine kinase"/>
    <property type="match status" value="1"/>
</dbReference>
<proteinExistence type="inferred from homology"/>
<dbReference type="GO" id="GO:0140664">
    <property type="term" value="F:ATP-dependent DNA damage sensor activity"/>
    <property type="evidence" value="ECO:0007669"/>
    <property type="project" value="InterPro"/>
</dbReference>
<dbReference type="HAMAP" id="MF_00149">
    <property type="entry name" value="DNA_mis_repair"/>
    <property type="match status" value="1"/>
</dbReference>
<evidence type="ECO:0000259" key="6">
    <source>
        <dbReference type="SMART" id="SM01340"/>
    </source>
</evidence>
<evidence type="ECO:0000256" key="2">
    <source>
        <dbReference type="ARBA" id="ARBA00022763"/>
    </source>
</evidence>
<dbReference type="STRING" id="426128.SAMN05660297_00285"/>
<dbReference type="Gene3D" id="3.30.565.10">
    <property type="entry name" value="Histidine kinase-like ATPase, C-terminal domain"/>
    <property type="match status" value="1"/>
</dbReference>
<dbReference type="Pfam" id="PF01119">
    <property type="entry name" value="DNA_mis_repair"/>
    <property type="match status" value="1"/>
</dbReference>
<dbReference type="InterPro" id="IPR014762">
    <property type="entry name" value="DNA_mismatch_repair_CS"/>
</dbReference>
<dbReference type="InterPro" id="IPR014721">
    <property type="entry name" value="Ribsml_uS5_D2-typ_fold_subgr"/>
</dbReference>
<dbReference type="InterPro" id="IPR013507">
    <property type="entry name" value="DNA_mismatch_S5_2-like"/>
</dbReference>
<dbReference type="GO" id="GO:0006298">
    <property type="term" value="P:mismatch repair"/>
    <property type="evidence" value="ECO:0007669"/>
    <property type="project" value="UniProtKB-UniRule"/>
</dbReference>
<dbReference type="InterPro" id="IPR036890">
    <property type="entry name" value="HATPase_C_sf"/>
</dbReference>
<keyword evidence="2 4" id="KW-0227">DNA damage</keyword>
<dbReference type="EMBL" id="FOHU01000001">
    <property type="protein sequence ID" value="SES69699.1"/>
    <property type="molecule type" value="Genomic_DNA"/>
</dbReference>
<accession>A0A1H9YKU4</accession>
<dbReference type="Gene3D" id="3.30.1540.20">
    <property type="entry name" value="MutL, C-terminal domain, dimerisation subdomain"/>
    <property type="match status" value="1"/>
</dbReference>
<dbReference type="CDD" id="cd16926">
    <property type="entry name" value="HATPase_MutL-MLH-PMS-like"/>
    <property type="match status" value="1"/>
</dbReference>
<gene>
    <name evidence="4" type="primary">mutL</name>
    <name evidence="7" type="ORF">SAMN05660297_00285</name>
</gene>
<dbReference type="PROSITE" id="PS00058">
    <property type="entry name" value="DNA_MISMATCH_REPAIR_1"/>
    <property type="match status" value="1"/>
</dbReference>
<dbReference type="InterPro" id="IPR020667">
    <property type="entry name" value="DNA_mismatch_repair_MutL"/>
</dbReference>
<dbReference type="PANTHER" id="PTHR10073">
    <property type="entry name" value="DNA MISMATCH REPAIR PROTEIN MLH, PMS, MUTL"/>
    <property type="match status" value="1"/>
</dbReference>
<evidence type="ECO:0000259" key="5">
    <source>
        <dbReference type="SMART" id="SM00853"/>
    </source>
</evidence>
<dbReference type="RefSeq" id="WP_090438180.1">
    <property type="nucleotide sequence ID" value="NZ_FOHU01000001.1"/>
</dbReference>
<dbReference type="GO" id="GO:0030983">
    <property type="term" value="F:mismatched DNA binding"/>
    <property type="evidence" value="ECO:0007669"/>
    <property type="project" value="InterPro"/>
</dbReference>
<comment type="function">
    <text evidence="4">This protein is involved in the repair of mismatches in DNA. It is required for dam-dependent methyl-directed DNA mismatch repair. May act as a 'molecular matchmaker', a protein that promotes the formation of a stable complex between two or more DNA-binding proteins in an ATP-dependent manner without itself being part of a final effector complex.</text>
</comment>
<dbReference type="InterPro" id="IPR020568">
    <property type="entry name" value="Ribosomal_Su5_D2-typ_SF"/>
</dbReference>
<comment type="similarity">
    <text evidence="1 4">Belongs to the DNA mismatch repair MutL/HexB family.</text>
</comment>
<evidence type="ECO:0000256" key="1">
    <source>
        <dbReference type="ARBA" id="ARBA00006082"/>
    </source>
</evidence>
<dbReference type="InterPro" id="IPR002099">
    <property type="entry name" value="MutL/Mlh/PMS"/>
</dbReference>
<feature type="domain" description="DNA mismatch repair protein S5" evidence="6">
    <location>
        <begin position="210"/>
        <end position="328"/>
    </location>
</feature>
<keyword evidence="8" id="KW-1185">Reference proteome</keyword>
<dbReference type="InterPro" id="IPR042120">
    <property type="entry name" value="MutL_C_dimsub"/>
</dbReference>
<organism evidence="7 8">
    <name type="scientific">Natronincola peptidivorans</name>
    <dbReference type="NCBI Taxonomy" id="426128"/>
    <lineage>
        <taxon>Bacteria</taxon>
        <taxon>Bacillati</taxon>
        <taxon>Bacillota</taxon>
        <taxon>Clostridia</taxon>
        <taxon>Peptostreptococcales</taxon>
        <taxon>Natronincolaceae</taxon>
        <taxon>Natronincola</taxon>
    </lineage>
</organism>
<dbReference type="AlphaFoldDB" id="A0A1H9YKU4"/>
<dbReference type="Proteomes" id="UP000199568">
    <property type="component" value="Unassembled WGS sequence"/>
</dbReference>
<dbReference type="SUPFAM" id="SSF118116">
    <property type="entry name" value="DNA mismatch repair protein MutL"/>
    <property type="match status" value="1"/>
</dbReference>
<sequence>MSKLIRILNDLTINKIAAGEVVEGPYSVVKELIENAIDANATNITVEIKEGGQKYIRVSDNGKGIHEEDVELAFTRHATSKIQSLEDLASIISLGFRGEALASIAAVSQIQIITKPREQPYGISLDIVGGKVVNKQQVGSPDGTTIEVKNIFFNTPARLKFMKSSQAEATKIGEIMSRLALSQPNITLKYINNNNIMFTSPGNNNLEQTIVSILDKDLFKNLIYIENSTNDIKLYGYISQPTYVRGNRNFEIIFVNGRFIKSKLLYKAIETAYKEKLPINKFPVCVLNIDINPNIIDVNIHPSKTEIKFHDEEIIYSFIYKTILANLAKHTKIPAMVMKNINWKSFLAGNNPSTESIFKENKCNYNTHNNNKSTSLQISIEGAKKNNETETIEKEFEKNNRSTSQNNNIQKDLETTQENFLTSLLTGYRIIGQLFDTYIIIEKDLAMYLIDQHAAHERLVYNKMLQAYKDNNIITQQLLEAKAIELPQEDFLLLTEHIKTFNDLGFGIEVFGRNTIIIREVPLIMGVPRNFEFLLEVIDEFKNGNHNKVYFNEIIIRKSCREAIKAMDKLNIDEINALIIQLSEVPPPLTCPHGRPILLSLTKYEIEKNFKRIQ</sequence>
<dbReference type="GO" id="GO:0016887">
    <property type="term" value="F:ATP hydrolysis activity"/>
    <property type="evidence" value="ECO:0007669"/>
    <property type="project" value="InterPro"/>
</dbReference>
<keyword evidence="3 4" id="KW-0234">DNA repair</keyword>
<reference evidence="7 8" key="1">
    <citation type="submission" date="2016-10" db="EMBL/GenBank/DDBJ databases">
        <authorList>
            <person name="de Groot N.N."/>
        </authorList>
    </citation>
    <scope>NUCLEOTIDE SEQUENCE [LARGE SCALE GENOMIC DNA]</scope>
    <source>
        <strain evidence="7 8">DSM 18979</strain>
    </source>
</reference>
<dbReference type="PANTHER" id="PTHR10073:SF12">
    <property type="entry name" value="DNA MISMATCH REPAIR PROTEIN MLH1"/>
    <property type="match status" value="1"/>
</dbReference>
<protein>
    <recommendedName>
        <fullName evidence="4">DNA mismatch repair protein MutL</fullName>
    </recommendedName>
</protein>
<dbReference type="SMART" id="SM00853">
    <property type="entry name" value="MutL_C"/>
    <property type="match status" value="1"/>
</dbReference>
<dbReference type="GO" id="GO:0005524">
    <property type="term" value="F:ATP binding"/>
    <property type="evidence" value="ECO:0007669"/>
    <property type="project" value="InterPro"/>
</dbReference>
<dbReference type="NCBIfam" id="TIGR00585">
    <property type="entry name" value="mutl"/>
    <property type="match status" value="1"/>
</dbReference>
<dbReference type="OrthoDB" id="9763467at2"/>
<dbReference type="InterPro" id="IPR038973">
    <property type="entry name" value="MutL/Mlh/Pms-like"/>
</dbReference>
<dbReference type="InterPro" id="IPR014790">
    <property type="entry name" value="MutL_C"/>
</dbReference>
<dbReference type="InterPro" id="IPR037198">
    <property type="entry name" value="MutL_C_sf"/>
</dbReference>
<dbReference type="SMART" id="SM01340">
    <property type="entry name" value="DNA_mis_repair"/>
    <property type="match status" value="1"/>
</dbReference>
<dbReference type="Pfam" id="PF13589">
    <property type="entry name" value="HATPase_c_3"/>
    <property type="match status" value="1"/>
</dbReference>
<dbReference type="GO" id="GO:0032300">
    <property type="term" value="C:mismatch repair complex"/>
    <property type="evidence" value="ECO:0007669"/>
    <property type="project" value="InterPro"/>
</dbReference>
<evidence type="ECO:0000313" key="8">
    <source>
        <dbReference type="Proteomes" id="UP000199568"/>
    </source>
</evidence>
<dbReference type="CDD" id="cd00782">
    <property type="entry name" value="MutL_Trans"/>
    <property type="match status" value="1"/>
</dbReference>
<dbReference type="Gene3D" id="3.30.1370.100">
    <property type="entry name" value="MutL, C-terminal domain, regulatory subdomain"/>
    <property type="match status" value="1"/>
</dbReference>